<dbReference type="PANTHER" id="PTHR36115">
    <property type="entry name" value="PROLINE-RICH ANTIGEN HOMOLOG-RELATED"/>
    <property type="match status" value="1"/>
</dbReference>
<gene>
    <name evidence="8" type="ORF">IQ247_22490</name>
</gene>
<reference evidence="8" key="1">
    <citation type="submission" date="2020-10" db="EMBL/GenBank/DDBJ databases">
        <authorList>
            <person name="Castelo-Branco R."/>
            <person name="Eusebio N."/>
            <person name="Adriana R."/>
            <person name="Vieira A."/>
            <person name="Brugerolle De Fraissinette N."/>
            <person name="Rezende De Castro R."/>
            <person name="Schneider M.P."/>
            <person name="Vasconcelos V."/>
            <person name="Leao P.N."/>
        </authorList>
    </citation>
    <scope>NUCLEOTIDE SEQUENCE</scope>
    <source>
        <strain evidence="8">LEGE 06105</strain>
    </source>
</reference>
<evidence type="ECO:0000313" key="8">
    <source>
        <dbReference type="EMBL" id="MBE9215398.1"/>
    </source>
</evidence>
<dbReference type="PANTHER" id="PTHR36115:SF9">
    <property type="entry name" value="LMO1584 PROTEIN"/>
    <property type="match status" value="1"/>
</dbReference>
<keyword evidence="5 6" id="KW-0472">Membrane</keyword>
<feature type="transmembrane region" description="Helical" evidence="6">
    <location>
        <begin position="54"/>
        <end position="73"/>
    </location>
</feature>
<keyword evidence="9" id="KW-1185">Reference proteome</keyword>
<dbReference type="RefSeq" id="WP_193923461.1">
    <property type="nucleotide sequence ID" value="NZ_JADEWL010000098.1"/>
</dbReference>
<name>A0A8J7F377_9CYAN</name>
<protein>
    <submittedName>
        <fullName evidence="8">RDD family protein</fullName>
    </submittedName>
</protein>
<comment type="subcellular location">
    <subcellularLocation>
        <location evidence="1">Cell membrane</location>
        <topology evidence="1">Multi-pass membrane protein</topology>
    </subcellularLocation>
</comment>
<evidence type="ECO:0000256" key="3">
    <source>
        <dbReference type="ARBA" id="ARBA00022692"/>
    </source>
</evidence>
<feature type="domain" description="RDD" evidence="7">
    <location>
        <begin position="8"/>
        <end position="140"/>
    </location>
</feature>
<keyword evidence="4 6" id="KW-1133">Transmembrane helix</keyword>
<keyword evidence="3 6" id="KW-0812">Transmembrane</keyword>
<dbReference type="InterPro" id="IPR051791">
    <property type="entry name" value="Pra-immunoreactive"/>
</dbReference>
<comment type="caution">
    <text evidence="8">The sequence shown here is derived from an EMBL/GenBank/DDBJ whole genome shotgun (WGS) entry which is preliminary data.</text>
</comment>
<evidence type="ECO:0000256" key="1">
    <source>
        <dbReference type="ARBA" id="ARBA00004651"/>
    </source>
</evidence>
<dbReference type="InterPro" id="IPR010432">
    <property type="entry name" value="RDD"/>
</dbReference>
<feature type="transmembrane region" description="Helical" evidence="6">
    <location>
        <begin position="109"/>
        <end position="127"/>
    </location>
</feature>
<evidence type="ECO:0000256" key="5">
    <source>
        <dbReference type="ARBA" id="ARBA00023136"/>
    </source>
</evidence>
<dbReference type="Pfam" id="PF06271">
    <property type="entry name" value="RDD"/>
    <property type="match status" value="1"/>
</dbReference>
<sequence>MQSNYTPASLLKRYFAHLFDIIILSIITIVIGTISVVIYSLFLETDEIPIPDKILEYLAYGLLFVISWLYYTLMEISPRQATIGKQAMGIFVTDLNGDRLSFKRASLRNCCKFILIFIWNISSITMFCTAKKQSLHDIMSRTLVVQKVKNYD</sequence>
<dbReference type="Proteomes" id="UP000620559">
    <property type="component" value="Unassembled WGS sequence"/>
</dbReference>
<feature type="transmembrane region" description="Helical" evidence="6">
    <location>
        <begin position="21"/>
        <end position="42"/>
    </location>
</feature>
<keyword evidence="2" id="KW-1003">Cell membrane</keyword>
<proteinExistence type="predicted"/>
<evidence type="ECO:0000256" key="6">
    <source>
        <dbReference type="SAM" id="Phobius"/>
    </source>
</evidence>
<dbReference type="AlphaFoldDB" id="A0A8J7F377"/>
<organism evidence="8 9">
    <name type="scientific">Plectonema cf. radiosum LEGE 06105</name>
    <dbReference type="NCBI Taxonomy" id="945769"/>
    <lineage>
        <taxon>Bacteria</taxon>
        <taxon>Bacillati</taxon>
        <taxon>Cyanobacteriota</taxon>
        <taxon>Cyanophyceae</taxon>
        <taxon>Oscillatoriophycideae</taxon>
        <taxon>Oscillatoriales</taxon>
        <taxon>Microcoleaceae</taxon>
        <taxon>Plectonema</taxon>
    </lineage>
</organism>
<dbReference type="GO" id="GO:0005886">
    <property type="term" value="C:plasma membrane"/>
    <property type="evidence" value="ECO:0007669"/>
    <property type="project" value="UniProtKB-SubCell"/>
</dbReference>
<evidence type="ECO:0000256" key="4">
    <source>
        <dbReference type="ARBA" id="ARBA00022989"/>
    </source>
</evidence>
<evidence type="ECO:0000259" key="7">
    <source>
        <dbReference type="Pfam" id="PF06271"/>
    </source>
</evidence>
<accession>A0A8J7F377</accession>
<evidence type="ECO:0000313" key="9">
    <source>
        <dbReference type="Proteomes" id="UP000620559"/>
    </source>
</evidence>
<dbReference type="EMBL" id="JADEWL010000098">
    <property type="protein sequence ID" value="MBE9215398.1"/>
    <property type="molecule type" value="Genomic_DNA"/>
</dbReference>
<evidence type="ECO:0000256" key="2">
    <source>
        <dbReference type="ARBA" id="ARBA00022475"/>
    </source>
</evidence>